<feature type="transmembrane region" description="Helical" evidence="7">
    <location>
        <begin position="160"/>
        <end position="179"/>
    </location>
</feature>
<evidence type="ECO:0000256" key="2">
    <source>
        <dbReference type="ARBA" id="ARBA00010199"/>
    </source>
</evidence>
<feature type="transmembrane region" description="Helical" evidence="7">
    <location>
        <begin position="413"/>
        <end position="437"/>
    </location>
</feature>
<evidence type="ECO:0000313" key="9">
    <source>
        <dbReference type="Proteomes" id="UP001472677"/>
    </source>
</evidence>
<evidence type="ECO:0000256" key="5">
    <source>
        <dbReference type="ARBA" id="ARBA00022989"/>
    </source>
</evidence>
<feature type="transmembrane region" description="Helical" evidence="7">
    <location>
        <begin position="50"/>
        <end position="71"/>
    </location>
</feature>
<evidence type="ECO:0000256" key="6">
    <source>
        <dbReference type="ARBA" id="ARBA00023136"/>
    </source>
</evidence>
<evidence type="ECO:0000256" key="7">
    <source>
        <dbReference type="RuleBase" id="RU004914"/>
    </source>
</evidence>
<dbReference type="Proteomes" id="UP001472677">
    <property type="component" value="Unassembled WGS sequence"/>
</dbReference>
<evidence type="ECO:0000256" key="1">
    <source>
        <dbReference type="ARBA" id="ARBA00004141"/>
    </source>
</evidence>
<feature type="transmembrane region" description="Helical" evidence="7">
    <location>
        <begin position="341"/>
        <end position="361"/>
    </location>
</feature>
<feature type="transmembrane region" description="Helical" evidence="7">
    <location>
        <begin position="83"/>
        <end position="104"/>
    </location>
</feature>
<keyword evidence="9" id="KW-1185">Reference proteome</keyword>
<accession>A0ABR2B9D1</accession>
<dbReference type="PANTHER" id="PTHR11206">
    <property type="entry name" value="MULTIDRUG RESISTANCE PROTEIN"/>
    <property type="match status" value="1"/>
</dbReference>
<sequence length="485" mass="52988">MSSSKSPETVALLRKGSHGNEGAKGRWWSTRRVLDLEEAKHQVLLSLPMIICNVSYYSITLVSVMFAGHLGELELAGATLANSWAGVTGFAFMIGLSGALETLCGQDFGAKLYRKLGLHLQASCIISCFFSIIISILWIYAEPIFIWLHQDPRISKTAAIYLRNLIPGLFAHGFLQNILRFLQAQSIVMPLVWFSILPMGTHFGIVYGLVNWTGIGLKGASMAASISLWILFVSLAMYIACSKQLKHTWEGLSSESFRHILTFLKVALPSAAMHCLEDWAFELLVLLAGLMPNSNISTSLIAMCVNTETIAFMFTCGLSAAASTRVANELGGGNPEKAKTAMAMALKLSTILTLAVGLTLAFGHNVWATFFTDSSLVVHQFASFVPLLVVSITFDSFQGILSAVTRGCGWQHLAVWVNLGTYYFIGIPIACHLGFVLQLYDKGLWIGIICGLFCQGIALLSIILFRPWPKIDLSVKGGEKTRVFV</sequence>
<feature type="transmembrane region" description="Helical" evidence="7">
    <location>
        <begin position="443"/>
        <end position="465"/>
    </location>
</feature>
<keyword evidence="6 7" id="KW-0472">Membrane</keyword>
<dbReference type="InterPro" id="IPR045069">
    <property type="entry name" value="MATE_euk"/>
</dbReference>
<reference evidence="8 9" key="1">
    <citation type="journal article" date="2024" name="G3 (Bethesda)">
        <title>Genome assembly of Hibiscus sabdariffa L. provides insights into metabolisms of medicinal natural products.</title>
        <authorList>
            <person name="Kim T."/>
        </authorList>
    </citation>
    <scope>NUCLEOTIDE SEQUENCE [LARGE SCALE GENOMIC DNA]</scope>
    <source>
        <strain evidence="8">TK-2024</strain>
        <tissue evidence="8">Old leaves</tissue>
    </source>
</reference>
<dbReference type="EMBL" id="JBBPBM010000148">
    <property type="protein sequence ID" value="KAK8503618.1"/>
    <property type="molecule type" value="Genomic_DNA"/>
</dbReference>
<keyword evidence="4 7" id="KW-0812">Transmembrane</keyword>
<comment type="similarity">
    <text evidence="2 7">Belongs to the multi antimicrobial extrusion (MATE) (TC 2.A.66.1) family.</text>
</comment>
<keyword evidence="5 7" id="KW-1133">Transmembrane helix</keyword>
<dbReference type="NCBIfam" id="TIGR00797">
    <property type="entry name" value="matE"/>
    <property type="match status" value="1"/>
</dbReference>
<name>A0ABR2B9D1_9ROSI</name>
<organism evidence="8 9">
    <name type="scientific">Hibiscus sabdariffa</name>
    <name type="common">roselle</name>
    <dbReference type="NCBI Taxonomy" id="183260"/>
    <lineage>
        <taxon>Eukaryota</taxon>
        <taxon>Viridiplantae</taxon>
        <taxon>Streptophyta</taxon>
        <taxon>Embryophyta</taxon>
        <taxon>Tracheophyta</taxon>
        <taxon>Spermatophyta</taxon>
        <taxon>Magnoliopsida</taxon>
        <taxon>eudicotyledons</taxon>
        <taxon>Gunneridae</taxon>
        <taxon>Pentapetalae</taxon>
        <taxon>rosids</taxon>
        <taxon>malvids</taxon>
        <taxon>Malvales</taxon>
        <taxon>Malvaceae</taxon>
        <taxon>Malvoideae</taxon>
        <taxon>Hibiscus</taxon>
    </lineage>
</organism>
<protein>
    <recommendedName>
        <fullName evidence="7">Protein DETOXIFICATION</fullName>
    </recommendedName>
    <alternativeName>
        <fullName evidence="7">Multidrug and toxic compound extrusion protein</fullName>
    </alternativeName>
</protein>
<feature type="transmembrane region" description="Helical" evidence="7">
    <location>
        <begin position="222"/>
        <end position="241"/>
    </location>
</feature>
<evidence type="ECO:0000256" key="4">
    <source>
        <dbReference type="ARBA" id="ARBA00022692"/>
    </source>
</evidence>
<dbReference type="CDD" id="cd13132">
    <property type="entry name" value="MATE_eukaryotic"/>
    <property type="match status" value="1"/>
</dbReference>
<evidence type="ECO:0000256" key="3">
    <source>
        <dbReference type="ARBA" id="ARBA00022448"/>
    </source>
</evidence>
<comment type="subcellular location">
    <subcellularLocation>
        <location evidence="1">Membrane</location>
        <topology evidence="1">Multi-pass membrane protein</topology>
    </subcellularLocation>
</comment>
<gene>
    <name evidence="8" type="ORF">V6N12_024790</name>
</gene>
<dbReference type="Pfam" id="PF01554">
    <property type="entry name" value="MatE"/>
    <property type="match status" value="2"/>
</dbReference>
<dbReference type="InterPro" id="IPR002528">
    <property type="entry name" value="MATE_fam"/>
</dbReference>
<comment type="caution">
    <text evidence="8">The sequence shown here is derived from an EMBL/GenBank/DDBJ whole genome shotgun (WGS) entry which is preliminary data.</text>
</comment>
<feature type="transmembrane region" description="Helical" evidence="7">
    <location>
        <begin position="116"/>
        <end position="140"/>
    </location>
</feature>
<keyword evidence="3" id="KW-0813">Transport</keyword>
<feature type="transmembrane region" description="Helical" evidence="7">
    <location>
        <begin position="381"/>
        <end position="401"/>
    </location>
</feature>
<evidence type="ECO:0000313" key="8">
    <source>
        <dbReference type="EMBL" id="KAK8503618.1"/>
    </source>
</evidence>
<feature type="transmembrane region" description="Helical" evidence="7">
    <location>
        <begin position="191"/>
        <end position="210"/>
    </location>
</feature>
<proteinExistence type="inferred from homology"/>